<dbReference type="CDD" id="cd01300">
    <property type="entry name" value="YtcJ_like"/>
    <property type="match status" value="1"/>
</dbReference>
<feature type="signal peptide" evidence="2">
    <location>
        <begin position="1"/>
        <end position="50"/>
    </location>
</feature>
<dbReference type="GO" id="GO:0016810">
    <property type="term" value="F:hydrolase activity, acting on carbon-nitrogen (but not peptide) bonds"/>
    <property type="evidence" value="ECO:0007669"/>
    <property type="project" value="InterPro"/>
</dbReference>
<accession>A0A2P8D7H0</accession>
<keyword evidence="2" id="KW-0732">Signal</keyword>
<dbReference type="Proteomes" id="UP000240572">
    <property type="component" value="Unassembled WGS sequence"/>
</dbReference>
<feature type="compositionally biased region" description="Polar residues" evidence="1">
    <location>
        <begin position="8"/>
        <end position="17"/>
    </location>
</feature>
<gene>
    <name evidence="4" type="ORF">B0I18_102145</name>
</gene>
<dbReference type="SUPFAM" id="SSF51338">
    <property type="entry name" value="Composite domain of metallo-dependent hydrolases"/>
    <property type="match status" value="1"/>
</dbReference>
<dbReference type="Pfam" id="PF07969">
    <property type="entry name" value="Amidohydro_3"/>
    <property type="match status" value="1"/>
</dbReference>
<feature type="region of interest" description="Disordered" evidence="1">
    <location>
        <begin position="1"/>
        <end position="20"/>
    </location>
</feature>
<dbReference type="AlphaFoldDB" id="A0A2P8D7H0"/>
<organism evidence="4 5">
    <name type="scientific">Taibaiella chishuiensis</name>
    <dbReference type="NCBI Taxonomy" id="1434707"/>
    <lineage>
        <taxon>Bacteria</taxon>
        <taxon>Pseudomonadati</taxon>
        <taxon>Bacteroidota</taxon>
        <taxon>Chitinophagia</taxon>
        <taxon>Chitinophagales</taxon>
        <taxon>Chitinophagaceae</taxon>
        <taxon>Taibaiella</taxon>
    </lineage>
</organism>
<dbReference type="InterPro" id="IPR032466">
    <property type="entry name" value="Metal_Hydrolase"/>
</dbReference>
<comment type="caution">
    <text evidence="4">The sequence shown here is derived from an EMBL/GenBank/DDBJ whole genome shotgun (WGS) entry which is preliminary data.</text>
</comment>
<dbReference type="InterPro" id="IPR011059">
    <property type="entry name" value="Metal-dep_hydrolase_composite"/>
</dbReference>
<feature type="domain" description="Amidohydrolase 3" evidence="3">
    <location>
        <begin position="106"/>
        <end position="627"/>
    </location>
</feature>
<evidence type="ECO:0000313" key="4">
    <source>
        <dbReference type="EMBL" id="PSK93175.1"/>
    </source>
</evidence>
<feature type="chain" id="PRO_5015121539" description="Amidohydrolase 3 domain-containing protein" evidence="2">
    <location>
        <begin position="51"/>
        <end position="630"/>
    </location>
</feature>
<name>A0A2P8D7H0_9BACT</name>
<evidence type="ECO:0000256" key="2">
    <source>
        <dbReference type="SAM" id="SignalP"/>
    </source>
</evidence>
<reference evidence="4 5" key="1">
    <citation type="submission" date="2018-03" db="EMBL/GenBank/DDBJ databases">
        <title>Genomic Encyclopedia of Type Strains, Phase III (KMG-III): the genomes of soil and plant-associated and newly described type strains.</title>
        <authorList>
            <person name="Whitman W."/>
        </authorList>
    </citation>
    <scope>NUCLEOTIDE SEQUENCE [LARGE SCALE GENOMIC DNA]</scope>
    <source>
        <strain evidence="4 5">CGMCC 1.12700</strain>
    </source>
</reference>
<dbReference type="PANTHER" id="PTHR22642">
    <property type="entry name" value="IMIDAZOLONEPROPIONASE"/>
    <property type="match status" value="1"/>
</dbReference>
<evidence type="ECO:0000256" key="1">
    <source>
        <dbReference type="SAM" id="MobiDB-lite"/>
    </source>
</evidence>
<dbReference type="PANTHER" id="PTHR22642:SF2">
    <property type="entry name" value="PROTEIN LONG AFTER FAR-RED 3"/>
    <property type="match status" value="1"/>
</dbReference>
<sequence length="630" mass="69834">MHSFIFTPGTQSNQTKPTKTKRMNMKKMSLKKMVAVVALALSGACGALYAQGNYADVIFQGGSVIPMSNTDGARIMLADLAVRGDRIVYIGTDRKRLDLLKGPQTRTINCKDKTLMPGFIDAHAHIGLYAATRLMADLSGPPYGVDTSIAVLSNIMNRFRKDNYGNTPPAVLIGNNYDDAYLANNKQPTKEDLDGISKDFPVYVIHVSGHMGVANTAMLRLLGFNNSTPADVIEGGTVVKNADGTINGLLLENAHLLASDKAIGLLEQSMGKDALNKKMMQYLLEGEKLWFKNGITTICEGRTFPPLYDLIRTADSLKKLKADYILLPDFDAYYQVKNNVVNNNLGQFKALYNNYGNRRYKVGAVKLSFDGSPQGRDACLSYLYKNPPIGQDPATYKGRLEYQPAVAKRNVQAALAAGLPVHIHCNGDSAIGEALSIFKELKANNQLPQTATKNVIVHNQLLRQDQIAAYIDLKDQVMPSFFPIHTYIWGNWYLSTVLPRERALYICPLKDVYDKGIPFTLHTDSPITPPDLLMAVYSANTRKMYRPYGDMTVLDSSSNSQRISLYAAFKGITSEAAKQWGEYDRKGWLIEGHQADIVVLSTNPLDRRVPTKDVKVEFTFKNGEQVYPDL</sequence>
<evidence type="ECO:0000259" key="3">
    <source>
        <dbReference type="Pfam" id="PF07969"/>
    </source>
</evidence>
<dbReference type="InterPro" id="IPR033932">
    <property type="entry name" value="YtcJ-like"/>
</dbReference>
<keyword evidence="5" id="KW-1185">Reference proteome</keyword>
<dbReference type="EMBL" id="PYGD01000002">
    <property type="protein sequence ID" value="PSK93175.1"/>
    <property type="molecule type" value="Genomic_DNA"/>
</dbReference>
<dbReference type="Gene3D" id="3.20.20.140">
    <property type="entry name" value="Metal-dependent hydrolases"/>
    <property type="match status" value="1"/>
</dbReference>
<dbReference type="Gene3D" id="3.10.310.70">
    <property type="match status" value="1"/>
</dbReference>
<dbReference type="OrthoDB" id="9767366at2"/>
<dbReference type="InterPro" id="IPR013108">
    <property type="entry name" value="Amidohydro_3"/>
</dbReference>
<dbReference type="SUPFAM" id="SSF51556">
    <property type="entry name" value="Metallo-dependent hydrolases"/>
    <property type="match status" value="1"/>
</dbReference>
<protein>
    <recommendedName>
        <fullName evidence="3">Amidohydrolase 3 domain-containing protein</fullName>
    </recommendedName>
</protein>
<dbReference type="Gene3D" id="2.30.40.10">
    <property type="entry name" value="Urease, subunit C, domain 1"/>
    <property type="match status" value="1"/>
</dbReference>
<evidence type="ECO:0000313" key="5">
    <source>
        <dbReference type="Proteomes" id="UP000240572"/>
    </source>
</evidence>
<proteinExistence type="predicted"/>